<reference evidence="3" key="1">
    <citation type="submission" date="2013-12" db="EMBL/GenBank/DDBJ databases">
        <title>The Genome Sequence of Aphanomyces astaci APO3.</title>
        <authorList>
            <consortium name="The Broad Institute Genomics Platform"/>
            <person name="Russ C."/>
            <person name="Tyler B."/>
            <person name="van West P."/>
            <person name="Dieguez-Uribeondo J."/>
            <person name="Young S.K."/>
            <person name="Zeng Q."/>
            <person name="Gargeya S."/>
            <person name="Fitzgerald M."/>
            <person name="Abouelleil A."/>
            <person name="Alvarado L."/>
            <person name="Chapman S.B."/>
            <person name="Gainer-Dewar J."/>
            <person name="Goldberg J."/>
            <person name="Griggs A."/>
            <person name="Gujja S."/>
            <person name="Hansen M."/>
            <person name="Howarth C."/>
            <person name="Imamovic A."/>
            <person name="Ireland A."/>
            <person name="Larimer J."/>
            <person name="McCowan C."/>
            <person name="Murphy C."/>
            <person name="Pearson M."/>
            <person name="Poon T.W."/>
            <person name="Priest M."/>
            <person name="Roberts A."/>
            <person name="Saif S."/>
            <person name="Shea T."/>
            <person name="Sykes S."/>
            <person name="Wortman J."/>
            <person name="Nusbaum C."/>
            <person name="Birren B."/>
        </authorList>
    </citation>
    <scope>NUCLEOTIDE SEQUENCE [LARGE SCALE GENOMIC DNA]</scope>
    <source>
        <strain evidence="3">APO3</strain>
    </source>
</reference>
<keyword evidence="1" id="KW-0802">TPR repeat</keyword>
<dbReference type="PANTHER" id="PTHR10098:SF108">
    <property type="entry name" value="TETRATRICOPEPTIDE REPEAT PROTEIN 28"/>
    <property type="match status" value="1"/>
</dbReference>
<dbReference type="InterPro" id="IPR011990">
    <property type="entry name" value="TPR-like_helical_dom_sf"/>
</dbReference>
<dbReference type="InterPro" id="IPR019734">
    <property type="entry name" value="TPR_rpt"/>
</dbReference>
<evidence type="ECO:0000313" key="3">
    <source>
        <dbReference type="EMBL" id="ETV68530.1"/>
    </source>
</evidence>
<feature type="repeat" description="TPR" evidence="1">
    <location>
        <begin position="123"/>
        <end position="156"/>
    </location>
</feature>
<organism evidence="3">
    <name type="scientific">Aphanomyces astaci</name>
    <name type="common">Crayfish plague agent</name>
    <dbReference type="NCBI Taxonomy" id="112090"/>
    <lineage>
        <taxon>Eukaryota</taxon>
        <taxon>Sar</taxon>
        <taxon>Stramenopiles</taxon>
        <taxon>Oomycota</taxon>
        <taxon>Saprolegniomycetes</taxon>
        <taxon>Saprolegniales</taxon>
        <taxon>Verrucalvaceae</taxon>
        <taxon>Aphanomyces</taxon>
    </lineage>
</organism>
<dbReference type="VEuPathDB" id="FungiDB:H257_15519"/>
<accession>W4FM24</accession>
<dbReference type="Pfam" id="PF13181">
    <property type="entry name" value="TPR_8"/>
    <property type="match status" value="1"/>
</dbReference>
<dbReference type="PROSITE" id="PS50005">
    <property type="entry name" value="TPR"/>
    <property type="match status" value="2"/>
</dbReference>
<dbReference type="AlphaFoldDB" id="W4FM24"/>
<evidence type="ECO:0000256" key="1">
    <source>
        <dbReference type="PROSITE-ProRule" id="PRU00339"/>
    </source>
</evidence>
<dbReference type="PANTHER" id="PTHR10098">
    <property type="entry name" value="RAPSYN-RELATED"/>
    <property type="match status" value="1"/>
</dbReference>
<name>W4FM24_APHAT</name>
<evidence type="ECO:0000256" key="2">
    <source>
        <dbReference type="SAM" id="MobiDB-lite"/>
    </source>
</evidence>
<dbReference type="SUPFAM" id="SSF48452">
    <property type="entry name" value="TPR-like"/>
    <property type="match status" value="1"/>
</dbReference>
<feature type="repeat" description="TPR" evidence="1">
    <location>
        <begin position="296"/>
        <end position="329"/>
    </location>
</feature>
<dbReference type="RefSeq" id="XP_009841959.1">
    <property type="nucleotide sequence ID" value="XM_009843657.1"/>
</dbReference>
<protein>
    <recommendedName>
        <fullName evidence="4">MalT-like TPR region domain-containing protein</fullName>
    </recommendedName>
</protein>
<feature type="region of interest" description="Disordered" evidence="2">
    <location>
        <begin position="19"/>
        <end position="39"/>
    </location>
</feature>
<sequence length="363" mass="39550">MIRDGKLLAPPIALEPLAPANQGSQLAEATPQTDLPQRMDAPLMMNTPARTPSMSRDDRVRQNVFSARAMARRKHALSNSVGLTSSSLNLDKPKETAVDAKRLKDFTMLAASSKRAGRTEQEALAYFSMGIVHDNLDEFGLAIDVYKKALALLHDSDNVPFRALVVSCIGVDYQLSSSSDVAYTGRFVDVDSADLQAALTYHQMHADLTVDDAGQFVAHTNLGLTLGSLGRFSDAAKHHQEALRLAIRLNSAYGQSLAVGNLGLLASRQGDISTATACMDQHLQLIQSVQDRSAEVNAWMQLGFLATTDGHHDNAVRYFDQAYRLAQDLNEIGMMKQASCYLGIARGCLHTHTFFSNVLQSIT</sequence>
<dbReference type="EMBL" id="KI913184">
    <property type="protein sequence ID" value="ETV68530.1"/>
    <property type="molecule type" value="Genomic_DNA"/>
</dbReference>
<dbReference type="Gene3D" id="1.25.40.10">
    <property type="entry name" value="Tetratricopeptide repeat domain"/>
    <property type="match status" value="1"/>
</dbReference>
<dbReference type="OrthoDB" id="286233at2759"/>
<evidence type="ECO:0008006" key="4">
    <source>
        <dbReference type="Google" id="ProtNLM"/>
    </source>
</evidence>
<dbReference type="GeneID" id="20817515"/>
<dbReference type="SMART" id="SM00028">
    <property type="entry name" value="TPR"/>
    <property type="match status" value="4"/>
</dbReference>
<gene>
    <name evidence="3" type="ORF">H257_15519</name>
</gene>
<dbReference type="STRING" id="112090.W4FM24"/>
<proteinExistence type="predicted"/>
<feature type="compositionally biased region" description="Polar residues" evidence="2">
    <location>
        <begin position="21"/>
        <end position="35"/>
    </location>
</feature>
<dbReference type="Pfam" id="PF13374">
    <property type="entry name" value="TPR_10"/>
    <property type="match status" value="1"/>
</dbReference>